<feature type="region of interest" description="Disordered" evidence="1">
    <location>
        <begin position="35"/>
        <end position="66"/>
    </location>
</feature>
<feature type="compositionally biased region" description="Basic and acidic residues" evidence="1">
    <location>
        <begin position="259"/>
        <end position="279"/>
    </location>
</feature>
<feature type="region of interest" description="Disordered" evidence="1">
    <location>
        <begin position="468"/>
        <end position="545"/>
    </location>
</feature>
<feature type="compositionally biased region" description="Basic and acidic residues" evidence="1">
    <location>
        <begin position="38"/>
        <end position="62"/>
    </location>
</feature>
<evidence type="ECO:0000313" key="2">
    <source>
        <dbReference type="EMBL" id="KAK5975008.1"/>
    </source>
</evidence>
<feature type="compositionally biased region" description="Basic and acidic residues" evidence="1">
    <location>
        <begin position="289"/>
        <end position="300"/>
    </location>
</feature>
<evidence type="ECO:0000256" key="1">
    <source>
        <dbReference type="SAM" id="MobiDB-lite"/>
    </source>
</evidence>
<keyword evidence="3" id="KW-1185">Reference proteome</keyword>
<feature type="compositionally biased region" description="Basic and acidic residues" evidence="1">
    <location>
        <begin position="217"/>
        <end position="232"/>
    </location>
</feature>
<reference evidence="2 3" key="1">
    <citation type="submission" date="2019-10" db="EMBL/GenBank/DDBJ databases">
        <title>Assembly and Annotation for the nematode Trichostrongylus colubriformis.</title>
        <authorList>
            <person name="Martin J."/>
        </authorList>
    </citation>
    <scope>NUCLEOTIDE SEQUENCE [LARGE SCALE GENOMIC DNA]</scope>
    <source>
        <strain evidence="2">G859</strain>
        <tissue evidence="2">Whole worm</tissue>
    </source>
</reference>
<feature type="region of interest" description="Disordered" evidence="1">
    <location>
        <begin position="207"/>
        <end position="232"/>
    </location>
</feature>
<accession>A0AAN8G211</accession>
<feature type="compositionally biased region" description="Basic and acidic residues" evidence="1">
    <location>
        <begin position="527"/>
        <end position="545"/>
    </location>
</feature>
<organism evidence="2 3">
    <name type="scientific">Trichostrongylus colubriformis</name>
    <name type="common">Black scour worm</name>
    <dbReference type="NCBI Taxonomy" id="6319"/>
    <lineage>
        <taxon>Eukaryota</taxon>
        <taxon>Metazoa</taxon>
        <taxon>Ecdysozoa</taxon>
        <taxon>Nematoda</taxon>
        <taxon>Chromadorea</taxon>
        <taxon>Rhabditida</taxon>
        <taxon>Rhabditina</taxon>
        <taxon>Rhabditomorpha</taxon>
        <taxon>Strongyloidea</taxon>
        <taxon>Trichostrongylidae</taxon>
        <taxon>Trichostrongylus</taxon>
    </lineage>
</organism>
<proteinExistence type="predicted"/>
<feature type="region of interest" description="Disordered" evidence="1">
    <location>
        <begin position="259"/>
        <end position="302"/>
    </location>
</feature>
<comment type="caution">
    <text evidence="2">The sequence shown here is derived from an EMBL/GenBank/DDBJ whole genome shotgun (WGS) entry which is preliminary data.</text>
</comment>
<dbReference type="Proteomes" id="UP001331761">
    <property type="component" value="Unassembled WGS sequence"/>
</dbReference>
<evidence type="ECO:0000313" key="3">
    <source>
        <dbReference type="Proteomes" id="UP001331761"/>
    </source>
</evidence>
<feature type="compositionally biased region" description="Basic and acidic residues" evidence="1">
    <location>
        <begin position="496"/>
        <end position="518"/>
    </location>
</feature>
<dbReference type="EMBL" id="WIXE01013545">
    <property type="protein sequence ID" value="KAK5975008.1"/>
    <property type="molecule type" value="Genomic_DNA"/>
</dbReference>
<dbReference type="AlphaFoldDB" id="A0AAN8G211"/>
<sequence>MTQDSDDLLALVFSAPIHLAPTQVKQDGDMVITSTESSHFESHHSSSHHEETRVSESHHYVEMHSSSGHHFHAETHEERSDDSHGDTDHAHIEYADRKNTGVSAISNLTSASGRSSLSNHTHQQSYDLPPLDSIAYESELHEKYTHGNIGSEGSDSTVTVVSSHAQQVEDVHTPPVIGEGVRTPIAPYRTPSHDAVIEQFKSLHYKRESAASSVQQEEDHSHLHHDHSAEEHHDKLELLEYEELGFEPLLRMIASEEARVEPHQHHHDEYHHDGEDHRRESHHHHGEHHRKDDGIRHHDSDDDQFTFENVEYVTEKGNTPHLYHESDVAVKEHDYEASYQPEHTSHGKHITTTTTTTTNKLYDPYADPIGTHRDDVSEELIKHVVEPMIPVKELLHKLETRQYRNEIHEKPRKEINIFESLDDNANYKDEVKNPVPVKETHYHQFHELRYRQPRDISGTALKLHHYEHKDHSKTHHHHDQHYEHKDHSKTHHHHDHHYEHKDHSKTHDYPQSHADHHLQHLTTKSHTRVEHAHDHRVDGRNHDDYHHKQHEERYDQEYRNNEHRHDRQDSYHRYAVYDHGHHQKVHHHTGVHHKQAEYGYQPSESSVDPVDENQLSVSELTHVFGGAARLRKPDHSEVHKTHKRTTSVHRIEDAVHTSNVGGNVMDTRSTAVTVHSYQPPTVAAPPAQHQVASPVHHYTPPPVQHHLAPVTSPRVAPTVAPVTVARMPRKAPSDQFNSIRVDFQSNRFEKPQEAVSPHLSSRNPVVQTVEEHKVTSHVQTSPKRNVVNTHQHVQKQQTVVHTNDQYYPKVSAAVQQRAVTRVSSTHMTSLPTPAPVQVPVPAKRELSLATQSHTSPAQHLYYYPEVAVPCCCCNHLMHVHQHQQLHHNQALVRGNQGATQMLEYNNVDVHHAGHHNMEHAMHYHNTEHHVGMGHHLHQHDDHRERADSNQPFVLASVSERRAAYEQSARGSYARAYEGPKPMVDIYTK</sequence>
<name>A0AAN8G211_TRICO</name>
<gene>
    <name evidence="2" type="ORF">GCK32_002360</name>
</gene>
<protein>
    <submittedName>
        <fullName evidence="2">Uncharacterized protein</fullName>
    </submittedName>
</protein>
<feature type="compositionally biased region" description="Basic residues" evidence="1">
    <location>
        <begin position="468"/>
        <end position="479"/>
    </location>
</feature>